<dbReference type="OrthoDB" id="8448253at2"/>
<evidence type="ECO:0000313" key="2">
    <source>
        <dbReference type="Proteomes" id="UP000239089"/>
    </source>
</evidence>
<dbReference type="GO" id="GO:0019645">
    <property type="term" value="P:anaerobic electron transport chain"/>
    <property type="evidence" value="ECO:0007669"/>
    <property type="project" value="InterPro"/>
</dbReference>
<dbReference type="Pfam" id="PF04976">
    <property type="entry name" value="DmsC"/>
    <property type="match status" value="1"/>
</dbReference>
<evidence type="ECO:0000313" key="1">
    <source>
        <dbReference type="EMBL" id="PPQ27954.1"/>
    </source>
</evidence>
<name>A0A2S6N006_9HYPH</name>
<reference evidence="1 2" key="1">
    <citation type="journal article" date="2018" name="Arch. Microbiol.">
        <title>New insights into the metabolic potential of the phototrophic purple bacterium Rhodopila globiformis DSM 161(T) from its draft genome sequence and evidence for a vanadium-dependent nitrogenase.</title>
        <authorList>
            <person name="Imhoff J.F."/>
            <person name="Rahn T."/>
            <person name="Kunzel S."/>
            <person name="Neulinger S.C."/>
        </authorList>
    </citation>
    <scope>NUCLEOTIDE SEQUENCE [LARGE SCALE GENOMIC DNA]</scope>
    <source>
        <strain evidence="1 2">DSM 16996</strain>
    </source>
</reference>
<proteinExistence type="predicted"/>
<dbReference type="RefSeq" id="WP_104509417.1">
    <property type="nucleotide sequence ID" value="NZ_JACIGC010000005.1"/>
</dbReference>
<dbReference type="Gene3D" id="1.20.1630.10">
    <property type="entry name" value="Formate dehydrogenase/DMSO reductase domain"/>
    <property type="match status" value="1"/>
</dbReference>
<gene>
    <name evidence="1" type="ORF">CCR94_19070</name>
</gene>
<dbReference type="AlphaFoldDB" id="A0A2S6N006"/>
<keyword evidence="2" id="KW-1185">Reference proteome</keyword>
<protein>
    <recommendedName>
        <fullName evidence="3">Phenylacetyl-CoA:acceptor oxidoreductase</fullName>
    </recommendedName>
</protein>
<dbReference type="GO" id="GO:0016020">
    <property type="term" value="C:membrane"/>
    <property type="evidence" value="ECO:0007669"/>
    <property type="project" value="InterPro"/>
</dbReference>
<comment type="caution">
    <text evidence="1">The sequence shown here is derived from an EMBL/GenBank/DDBJ whole genome shotgun (WGS) entry which is preliminary data.</text>
</comment>
<dbReference type="EMBL" id="NHSJ01000118">
    <property type="protein sequence ID" value="PPQ27954.1"/>
    <property type="molecule type" value="Genomic_DNA"/>
</dbReference>
<evidence type="ECO:0008006" key="3">
    <source>
        <dbReference type="Google" id="ProtNLM"/>
    </source>
</evidence>
<dbReference type="InterPro" id="IPR007059">
    <property type="entry name" value="DmsC"/>
</dbReference>
<organism evidence="1 2">
    <name type="scientific">Rhodoblastus sphagnicola</name>
    <dbReference type="NCBI Taxonomy" id="333368"/>
    <lineage>
        <taxon>Bacteria</taxon>
        <taxon>Pseudomonadati</taxon>
        <taxon>Pseudomonadota</taxon>
        <taxon>Alphaproteobacteria</taxon>
        <taxon>Hyphomicrobiales</taxon>
        <taxon>Rhodoblastaceae</taxon>
        <taxon>Rhodoblastus</taxon>
    </lineage>
</organism>
<sequence length="292" mass="30402">MSARAKIHDRVAPRQQTNWDARAAANFICGGAGGSLMLATGVAATMSDDDLRPLAIVALALVGLGLNAVFFEIGRPSRALNVFRHVSTSWMTREAWIALVLFCVGGAALLLKSAPMLLAAGGIGLGFVFAQGRMLEANKGIAAFRQKTTVALIVSTGLAEGFGLLTVASLHWPALRVFSVALAALLAVRFLVWRAYIGALREGNTPAGALKAFAAIAPLFVWAGHFAPIVLALTASLDDAGWLAAPAGALAAVTGAALKHTLICRAAFTQGFVLPKNPRRGGAPKLTKIQDN</sequence>
<accession>A0A2S6N006</accession>
<dbReference type="Proteomes" id="UP000239089">
    <property type="component" value="Unassembled WGS sequence"/>
</dbReference>